<reference evidence="12" key="2">
    <citation type="submission" date="2020-09" db="EMBL/GenBank/DDBJ databases">
        <authorList>
            <person name="Sun Q."/>
            <person name="Zhou Y."/>
        </authorList>
    </citation>
    <scope>NUCLEOTIDE SEQUENCE</scope>
    <source>
        <strain evidence="12">CGMCC 1.12698</strain>
    </source>
</reference>
<feature type="region of interest" description="Disordered" evidence="8">
    <location>
        <begin position="384"/>
        <end position="404"/>
    </location>
</feature>
<dbReference type="InterPro" id="IPR001444">
    <property type="entry name" value="Flag_bb_rod_N"/>
</dbReference>
<feature type="domain" description="Flagellar basal-body/hook protein C-terminal" evidence="10">
    <location>
        <begin position="473"/>
        <end position="512"/>
    </location>
</feature>
<comment type="subcellular location">
    <subcellularLocation>
        <location evidence="1 7">Bacterial flagellum</location>
    </subcellularLocation>
    <subcellularLocation>
        <location evidence="2 7">Secreted</location>
    </subcellularLocation>
</comment>
<reference evidence="12" key="1">
    <citation type="journal article" date="2014" name="Int. J. Syst. Evol. Microbiol.">
        <title>Complete genome sequence of Corynebacterium casei LMG S-19264T (=DSM 44701T), isolated from a smear-ripened cheese.</title>
        <authorList>
            <consortium name="US DOE Joint Genome Institute (JGI-PGF)"/>
            <person name="Walter F."/>
            <person name="Albersmeier A."/>
            <person name="Kalinowski J."/>
            <person name="Ruckert C."/>
        </authorList>
    </citation>
    <scope>NUCLEOTIDE SEQUENCE</scope>
    <source>
        <strain evidence="12">CGMCC 1.12698</strain>
    </source>
</reference>
<dbReference type="Pfam" id="PF06429">
    <property type="entry name" value="Flg_bbr_C"/>
    <property type="match status" value="1"/>
</dbReference>
<dbReference type="InterPro" id="IPR002371">
    <property type="entry name" value="FlgK"/>
</dbReference>
<keyword evidence="12" id="KW-0969">Cilium</keyword>
<dbReference type="GO" id="GO:0005576">
    <property type="term" value="C:extracellular region"/>
    <property type="evidence" value="ECO:0007669"/>
    <property type="project" value="UniProtKB-SubCell"/>
</dbReference>
<dbReference type="PANTHER" id="PTHR30033:SF1">
    <property type="entry name" value="FLAGELLAR HOOK-ASSOCIATED PROTEIN 1"/>
    <property type="match status" value="1"/>
</dbReference>
<name>A0A917AXW8_9BACI</name>
<dbReference type="GO" id="GO:0009424">
    <property type="term" value="C:bacterial-type flagellum hook"/>
    <property type="evidence" value="ECO:0007669"/>
    <property type="project" value="UniProtKB-UniRule"/>
</dbReference>
<keyword evidence="12" id="KW-0282">Flagellum</keyword>
<evidence type="ECO:0000256" key="1">
    <source>
        <dbReference type="ARBA" id="ARBA00004365"/>
    </source>
</evidence>
<evidence type="ECO:0000313" key="12">
    <source>
        <dbReference type="EMBL" id="GGE84929.1"/>
    </source>
</evidence>
<evidence type="ECO:0000256" key="7">
    <source>
        <dbReference type="RuleBase" id="RU362065"/>
    </source>
</evidence>
<dbReference type="RefSeq" id="WP_188390096.1">
    <property type="nucleotide sequence ID" value="NZ_BMFK01000009.1"/>
</dbReference>
<keyword evidence="5 7" id="KW-0964">Secreted</keyword>
<evidence type="ECO:0000256" key="6">
    <source>
        <dbReference type="ARBA" id="ARBA00023143"/>
    </source>
</evidence>
<dbReference type="InterPro" id="IPR010930">
    <property type="entry name" value="Flg_bb/hook_C_dom"/>
</dbReference>
<comment type="similarity">
    <text evidence="3 7">Belongs to the flagella basal body rod proteins family.</text>
</comment>
<evidence type="ECO:0000256" key="4">
    <source>
        <dbReference type="ARBA" id="ARBA00016244"/>
    </source>
</evidence>
<evidence type="ECO:0000259" key="11">
    <source>
        <dbReference type="Pfam" id="PF22638"/>
    </source>
</evidence>
<evidence type="ECO:0000259" key="9">
    <source>
        <dbReference type="Pfam" id="PF00460"/>
    </source>
</evidence>
<gene>
    <name evidence="7 12" type="primary">flgK</name>
    <name evidence="12" type="ORF">GCM10007140_38060</name>
</gene>
<evidence type="ECO:0000313" key="13">
    <source>
        <dbReference type="Proteomes" id="UP000605259"/>
    </source>
</evidence>
<protein>
    <recommendedName>
        <fullName evidence="4 7">Flagellar hook-associated protein 1</fullName>
        <shortName evidence="7">HAP1</shortName>
    </recommendedName>
</protein>
<evidence type="ECO:0000256" key="5">
    <source>
        <dbReference type="ARBA" id="ARBA00022525"/>
    </source>
</evidence>
<proteinExistence type="inferred from homology"/>
<comment type="caution">
    <text evidence="12">The sequence shown here is derived from an EMBL/GenBank/DDBJ whole genome shotgun (WGS) entry which is preliminary data.</text>
</comment>
<organism evidence="12 13">
    <name type="scientific">Priestia taiwanensis</name>
    <dbReference type="NCBI Taxonomy" id="1347902"/>
    <lineage>
        <taxon>Bacteria</taxon>
        <taxon>Bacillati</taxon>
        <taxon>Bacillota</taxon>
        <taxon>Bacilli</taxon>
        <taxon>Bacillales</taxon>
        <taxon>Bacillaceae</taxon>
        <taxon>Priestia</taxon>
    </lineage>
</organism>
<dbReference type="PANTHER" id="PTHR30033">
    <property type="entry name" value="FLAGELLAR HOOK-ASSOCIATED PROTEIN 1"/>
    <property type="match status" value="1"/>
</dbReference>
<evidence type="ECO:0000259" key="10">
    <source>
        <dbReference type="Pfam" id="PF06429"/>
    </source>
</evidence>
<dbReference type="Pfam" id="PF00460">
    <property type="entry name" value="Flg_bb_rod"/>
    <property type="match status" value="1"/>
</dbReference>
<dbReference type="GO" id="GO:0005198">
    <property type="term" value="F:structural molecule activity"/>
    <property type="evidence" value="ECO:0007669"/>
    <property type="project" value="UniProtKB-UniRule"/>
</dbReference>
<dbReference type="Pfam" id="PF22638">
    <property type="entry name" value="FlgK_D1"/>
    <property type="match status" value="1"/>
</dbReference>
<feature type="domain" description="Flagellar basal body rod protein N-terminal" evidence="9">
    <location>
        <begin position="8"/>
        <end position="37"/>
    </location>
</feature>
<feature type="domain" description="Flagellar hook-associated protein FlgK helical" evidence="11">
    <location>
        <begin position="102"/>
        <end position="366"/>
    </location>
</feature>
<evidence type="ECO:0000256" key="8">
    <source>
        <dbReference type="SAM" id="MobiDB-lite"/>
    </source>
</evidence>
<dbReference type="Proteomes" id="UP000605259">
    <property type="component" value="Unassembled WGS sequence"/>
</dbReference>
<keyword evidence="12" id="KW-0966">Cell projection</keyword>
<dbReference type="NCBIfam" id="TIGR02492">
    <property type="entry name" value="flgK_ends"/>
    <property type="match status" value="1"/>
</dbReference>
<dbReference type="EMBL" id="BMFK01000009">
    <property type="protein sequence ID" value="GGE84929.1"/>
    <property type="molecule type" value="Genomic_DNA"/>
</dbReference>
<dbReference type="PRINTS" id="PR01005">
    <property type="entry name" value="FLGHOOKAP1"/>
</dbReference>
<dbReference type="GO" id="GO:0044780">
    <property type="term" value="P:bacterial-type flagellum assembly"/>
    <property type="evidence" value="ECO:0007669"/>
    <property type="project" value="InterPro"/>
</dbReference>
<keyword evidence="13" id="KW-1185">Reference proteome</keyword>
<dbReference type="AlphaFoldDB" id="A0A917AXW8"/>
<keyword evidence="6 7" id="KW-0975">Bacterial flagellum</keyword>
<evidence type="ECO:0000256" key="2">
    <source>
        <dbReference type="ARBA" id="ARBA00004613"/>
    </source>
</evidence>
<dbReference type="InterPro" id="IPR053927">
    <property type="entry name" value="FlgK_helical"/>
</dbReference>
<accession>A0A917AXW8</accession>
<sequence>MRSTFQSLETAKRGMAMQQTALQTLGHNITNANTPGFSRQRVNFQTTTAFPKPGMQAPFLPGQVGTGGEAGSVQRIRDNFLDLQFRKEVNKLGFYGAKTDALKKMEDIMNEPSEDGLSKQLNNFWKSLQDLAVNPQNSGARSVVLERGKAVTETFHYLSNSLKDVQKDLNNQISVTTKEVNSLIEQISNVNKQIADVEPHGYLPNDLYDERDRLVDQLSGLVNVKVSYVESGGMAKPEAEGRASIELLDANGSPMGLLVDGLDLNTKPNYLTVNYESRPLGEASYVTGITVGPNTIPMKDFASTGKLKGLIDSYGYVENGTPRTIKGEYPEMLQQLDQLAGSFVIAFNEAHKQGWTLDGDTGKDFFDPTKLTADSISLAIKSPTEIASAGQPTTSGGTENKGNGDNALKLAEILRGKITIYGDPATKSNPKEDTMDSFYQGMIGTMGVRAQESERLMNNSNLLAANVEDRRMQVSSVSLDEEMINMVKYQHAYNAAARNITLVDEMLDKIINGMGLVGR</sequence>
<evidence type="ECO:0000256" key="3">
    <source>
        <dbReference type="ARBA" id="ARBA00009677"/>
    </source>
</evidence>
<feature type="compositionally biased region" description="Polar residues" evidence="8">
    <location>
        <begin position="390"/>
        <end position="403"/>
    </location>
</feature>
<dbReference type="SUPFAM" id="SSF64518">
    <property type="entry name" value="Phase 1 flagellin"/>
    <property type="match status" value="1"/>
</dbReference>